<dbReference type="Proteomes" id="UP000078090">
    <property type="component" value="Unassembled WGS sequence"/>
</dbReference>
<dbReference type="OrthoDB" id="7062275at2"/>
<dbReference type="RefSeq" id="WP_064008865.1">
    <property type="nucleotide sequence ID" value="NZ_LUUG01000075.1"/>
</dbReference>
<dbReference type="AlphaFoldDB" id="A0A177MEH9"/>
<name>A0A177MEH9_METMH</name>
<accession>A0A177MEH9</accession>
<comment type="caution">
    <text evidence="1">The sequence shown here is derived from an EMBL/GenBank/DDBJ whole genome shotgun (WGS) entry which is preliminary data.</text>
</comment>
<gene>
    <name evidence="1" type="ORF">A1332_15060</name>
</gene>
<dbReference type="EMBL" id="LUUG01000075">
    <property type="protein sequence ID" value="OAI03723.1"/>
    <property type="molecule type" value="Genomic_DNA"/>
</dbReference>
<reference evidence="2" key="1">
    <citation type="submission" date="2016-03" db="EMBL/GenBank/DDBJ databases">
        <authorList>
            <person name="Heylen K."/>
            <person name="De Vos P."/>
            <person name="Vekeman B."/>
        </authorList>
    </citation>
    <scope>NUCLEOTIDE SEQUENCE [LARGE SCALE GENOMIC DNA]</scope>
    <source>
        <strain evidence="2">R-45363</strain>
    </source>
</reference>
<protein>
    <recommendedName>
        <fullName evidence="3">HEPN AbiU2-like domain-containing protein</fullName>
    </recommendedName>
</protein>
<proteinExistence type="predicted"/>
<evidence type="ECO:0000313" key="1">
    <source>
        <dbReference type="EMBL" id="OAI03723.1"/>
    </source>
</evidence>
<organism evidence="1 2">
    <name type="scientific">Methylomonas methanica</name>
    <dbReference type="NCBI Taxonomy" id="421"/>
    <lineage>
        <taxon>Bacteria</taxon>
        <taxon>Pseudomonadati</taxon>
        <taxon>Pseudomonadota</taxon>
        <taxon>Gammaproteobacteria</taxon>
        <taxon>Methylococcales</taxon>
        <taxon>Methylococcaceae</taxon>
        <taxon>Methylomonas</taxon>
    </lineage>
</organism>
<evidence type="ECO:0008006" key="3">
    <source>
        <dbReference type="Google" id="ProtNLM"/>
    </source>
</evidence>
<sequence>MDKKLEKWLKWLDIIKSEIQELVVAKHTFHEVQKIISDNPELHESNSFYRYFSNTYVSHVVSGVRRQVKCDDQSISLARLLTEMVASPQTLSRDYYVSLYKGSVVEGFANKDFNRFADPNCKHIDPDRVSCDLKHLRETSAACEDFADRRVAHRDRRDPKDLPTYKQLDDCIDMLDRLFVRYFFLFHASHMESLLPTWQYDWKKIFRVPWISS</sequence>
<evidence type="ECO:0000313" key="2">
    <source>
        <dbReference type="Proteomes" id="UP000078090"/>
    </source>
</evidence>